<dbReference type="OrthoDB" id="61815at2759"/>
<dbReference type="Gene3D" id="3.40.50.300">
    <property type="entry name" value="P-loop containing nucleotide triphosphate hydrolases"/>
    <property type="match status" value="1"/>
</dbReference>
<dbReference type="Proteomes" id="UP000812966">
    <property type="component" value="Unassembled WGS sequence"/>
</dbReference>
<evidence type="ECO:0000313" key="7">
    <source>
        <dbReference type="EMBL" id="KAG7579990.1"/>
    </source>
</evidence>
<dbReference type="PRINTS" id="PR00326">
    <property type="entry name" value="GTP1OBG"/>
</dbReference>
<gene>
    <name evidence="7" type="ORF">FFLO_00198</name>
</gene>
<dbReference type="InterPro" id="IPR043358">
    <property type="entry name" value="GNL1-like"/>
</dbReference>
<feature type="region of interest" description="Disordered" evidence="5">
    <location>
        <begin position="397"/>
        <end position="443"/>
    </location>
</feature>
<evidence type="ECO:0000256" key="5">
    <source>
        <dbReference type="SAM" id="MobiDB-lite"/>
    </source>
</evidence>
<evidence type="ECO:0000256" key="3">
    <source>
        <dbReference type="ARBA" id="ARBA00037770"/>
    </source>
</evidence>
<comment type="function">
    <text evidence="3">Possible regulatory or functional link with the histocompatibility cluster.</text>
</comment>
<reference evidence="7" key="1">
    <citation type="submission" date="2020-04" db="EMBL/GenBank/DDBJ databases">
        <title>Analysis of mating type loci in Filobasidium floriforme.</title>
        <authorList>
            <person name="Nowrousian M."/>
        </authorList>
    </citation>
    <scope>NUCLEOTIDE SEQUENCE</scope>
    <source>
        <strain evidence="7">CBS 6242</strain>
    </source>
</reference>
<evidence type="ECO:0000256" key="2">
    <source>
        <dbReference type="ARBA" id="ARBA00023134"/>
    </source>
</evidence>
<sequence>MPGRKVPASNKAKKAQLQEKRSVKRGELTLAANFAKKNTGVKDHLSRSLRDATIDPDARQKARELQSRFKFLSVSPEYQAHTQKIAFERPLERPIPTELMLYRSAIDREQTPEKRERARQLDDRLNCPRRPKWKYGVTKKELEKNEEGNFAKWLQSVEDVQQDYSCLDEEDESSADEDEAKTILVREEAPLEIRSPSVFERNLQVWRQLWRVGEQSNVILVLMDIRCPPVHFPASLRAYLRDLVGLPDDRVNVMTDAQSQGRGKKPKFAQSGRKKVVLVLTKADLVEAERQQEWVDWCKRWWLYGNNPPAPAEPSAEVEEVPEVVCVESYQREAADVKRSRHIPHIPESSLDALISAIKRAHASLLQPPESLAGDSEKVSRWTRDCHTRIKPEIEWEQLYQPGDVQQRPLPPIDDAAQEEPSSDIEETRPESDSQEGEEGRQTPRLATCLTVGLIGQPNNGKSSLLNALLGRSRVRASKTPGKTKHFQSIYWTSDVLIVDCPGLVFPSLTSVEVQVMSGVLPISQIPSIPACMYHCSRLLPIETVLRIPTPQRWGEELAEHEARESKKTYRAGLGGPAAERDRGYIPHWTTGDIMQGWASHRGYVTAKAGRPDTNRAGNEILRMIAEGKIPWRFLSQDVKASTIDSVNGVWVDIAVTNLTDDHSEVEEAGDEELSEVDSYEKQATTKPDATPSESEDSGSEEEALAPQAKSGGMFGALTIDEPGSASNSDEEDDE</sequence>
<dbReference type="Pfam" id="PF01926">
    <property type="entry name" value="MMR_HSR1"/>
    <property type="match status" value="1"/>
</dbReference>
<name>A0A8K0JSU6_9TREE</name>
<dbReference type="AlphaFoldDB" id="A0A8K0JSU6"/>
<dbReference type="InterPro" id="IPR006073">
    <property type="entry name" value="GTP-bd"/>
</dbReference>
<dbReference type="PANTHER" id="PTHR45709:SF3">
    <property type="entry name" value="GUANINE NUCLEOTIDE-BINDING PROTEIN-LIKE 1"/>
    <property type="match status" value="1"/>
</dbReference>
<feature type="compositionally biased region" description="Acidic residues" evidence="5">
    <location>
        <begin position="664"/>
        <end position="678"/>
    </location>
</feature>
<evidence type="ECO:0000259" key="6">
    <source>
        <dbReference type="Pfam" id="PF01926"/>
    </source>
</evidence>
<accession>A0A8K0JSU6</accession>
<dbReference type="InterPro" id="IPR027417">
    <property type="entry name" value="P-loop_NTPase"/>
</dbReference>
<feature type="compositionally biased region" description="Acidic residues" evidence="5">
    <location>
        <begin position="694"/>
        <end position="704"/>
    </location>
</feature>
<feature type="region of interest" description="Disordered" evidence="5">
    <location>
        <begin position="1"/>
        <end position="24"/>
    </location>
</feature>
<dbReference type="SUPFAM" id="SSF52540">
    <property type="entry name" value="P-loop containing nucleoside triphosphate hydrolases"/>
    <property type="match status" value="1"/>
</dbReference>
<evidence type="ECO:0000313" key="8">
    <source>
        <dbReference type="Proteomes" id="UP000812966"/>
    </source>
</evidence>
<feature type="region of interest" description="Disordered" evidence="5">
    <location>
        <begin position="662"/>
        <end position="735"/>
    </location>
</feature>
<protein>
    <recommendedName>
        <fullName evidence="4">Guanine nucleotide-binding protein-like 1</fullName>
    </recommendedName>
</protein>
<dbReference type="GO" id="GO:0005525">
    <property type="term" value="F:GTP binding"/>
    <property type="evidence" value="ECO:0007669"/>
    <property type="project" value="UniProtKB-KW"/>
</dbReference>
<dbReference type="GO" id="GO:0003924">
    <property type="term" value="F:GTPase activity"/>
    <property type="evidence" value="ECO:0007669"/>
    <property type="project" value="InterPro"/>
</dbReference>
<comment type="caution">
    <text evidence="7">The sequence shown here is derived from an EMBL/GenBank/DDBJ whole genome shotgun (WGS) entry which is preliminary data.</text>
</comment>
<evidence type="ECO:0000256" key="4">
    <source>
        <dbReference type="ARBA" id="ARBA00039902"/>
    </source>
</evidence>
<dbReference type="PANTHER" id="PTHR45709">
    <property type="entry name" value="LARGE SUBUNIT GTPASE 1 HOMOLOG-RELATED"/>
    <property type="match status" value="1"/>
</dbReference>
<keyword evidence="1" id="KW-0547">Nucleotide-binding</keyword>
<keyword evidence="2" id="KW-0342">GTP-binding</keyword>
<organism evidence="7 8">
    <name type="scientific">Filobasidium floriforme</name>
    <dbReference type="NCBI Taxonomy" id="5210"/>
    <lineage>
        <taxon>Eukaryota</taxon>
        <taxon>Fungi</taxon>
        <taxon>Dikarya</taxon>
        <taxon>Basidiomycota</taxon>
        <taxon>Agaricomycotina</taxon>
        <taxon>Tremellomycetes</taxon>
        <taxon>Filobasidiales</taxon>
        <taxon>Filobasidiaceae</taxon>
        <taxon>Filobasidium</taxon>
    </lineage>
</organism>
<keyword evidence="8" id="KW-1185">Reference proteome</keyword>
<feature type="compositionally biased region" description="Basic and acidic residues" evidence="5">
    <location>
        <begin position="426"/>
        <end position="442"/>
    </location>
</feature>
<proteinExistence type="predicted"/>
<feature type="domain" description="G" evidence="6">
    <location>
        <begin position="451"/>
        <end position="505"/>
    </location>
</feature>
<evidence type="ECO:0000256" key="1">
    <source>
        <dbReference type="ARBA" id="ARBA00022741"/>
    </source>
</evidence>
<feature type="compositionally biased region" description="Acidic residues" evidence="5">
    <location>
        <begin position="416"/>
        <end position="425"/>
    </location>
</feature>
<dbReference type="EMBL" id="JABELV010000002">
    <property type="protein sequence ID" value="KAG7579990.1"/>
    <property type="molecule type" value="Genomic_DNA"/>
</dbReference>